<dbReference type="Proteomes" id="UP000053586">
    <property type="component" value="Unassembled WGS sequence"/>
</dbReference>
<comment type="similarity">
    <text evidence="2 15">Belongs to the cation transport ATPase (P-type) (TC 3.A.3) family. Type IB subfamily.</text>
</comment>
<dbReference type="CDD" id="cd00371">
    <property type="entry name" value="HMA"/>
    <property type="match status" value="1"/>
</dbReference>
<dbReference type="InterPro" id="IPR036412">
    <property type="entry name" value="HAD-like_sf"/>
</dbReference>
<dbReference type="InterPro" id="IPR021993">
    <property type="entry name" value="ATPase-cat-bd"/>
</dbReference>
<evidence type="ECO:0000256" key="7">
    <source>
        <dbReference type="ARBA" id="ARBA00022723"/>
    </source>
</evidence>
<dbReference type="InterPro" id="IPR008250">
    <property type="entry name" value="ATPase_P-typ_transduc_dom_A_sf"/>
</dbReference>
<keyword evidence="5" id="KW-0597">Phosphoprotein</keyword>
<feature type="transmembrane region" description="Helical" evidence="15">
    <location>
        <begin position="184"/>
        <end position="203"/>
    </location>
</feature>
<keyword evidence="7 15" id="KW-0479">Metal-binding</keyword>
<proteinExistence type="inferred from homology"/>
<dbReference type="PROSITE" id="PS50846">
    <property type="entry name" value="HMA_2"/>
    <property type="match status" value="1"/>
</dbReference>
<dbReference type="GO" id="GO:0016887">
    <property type="term" value="F:ATP hydrolysis activity"/>
    <property type="evidence" value="ECO:0007669"/>
    <property type="project" value="InterPro"/>
</dbReference>
<dbReference type="SUPFAM" id="SSF81665">
    <property type="entry name" value="Calcium ATPase, transmembrane domain M"/>
    <property type="match status" value="1"/>
</dbReference>
<organism evidence="17 18">
    <name type="scientific">Glaciecola punicea ACAM 611</name>
    <dbReference type="NCBI Taxonomy" id="1121923"/>
    <lineage>
        <taxon>Bacteria</taxon>
        <taxon>Pseudomonadati</taxon>
        <taxon>Pseudomonadota</taxon>
        <taxon>Gammaproteobacteria</taxon>
        <taxon>Alteromonadales</taxon>
        <taxon>Alteromonadaceae</taxon>
        <taxon>Glaciecola</taxon>
    </lineage>
</organism>
<dbReference type="InterPro" id="IPR018303">
    <property type="entry name" value="ATPase_P-typ_P_site"/>
</dbReference>
<dbReference type="OrthoDB" id="9814270at2"/>
<dbReference type="InterPro" id="IPR001757">
    <property type="entry name" value="P_typ_ATPase"/>
</dbReference>
<evidence type="ECO:0000256" key="6">
    <source>
        <dbReference type="ARBA" id="ARBA00022692"/>
    </source>
</evidence>
<dbReference type="PANTHER" id="PTHR43520:SF5">
    <property type="entry name" value="CATION-TRANSPORTING P-TYPE ATPASE-RELATED"/>
    <property type="match status" value="1"/>
</dbReference>
<feature type="transmembrane region" description="Helical" evidence="15">
    <location>
        <begin position="456"/>
        <end position="476"/>
    </location>
</feature>
<dbReference type="NCBIfam" id="TIGR01494">
    <property type="entry name" value="ATPase_P-type"/>
    <property type="match status" value="2"/>
</dbReference>
<evidence type="ECO:0000256" key="2">
    <source>
        <dbReference type="ARBA" id="ARBA00006024"/>
    </source>
</evidence>
<keyword evidence="3" id="KW-0813">Transport</keyword>
<comment type="subcellular location">
    <subcellularLocation>
        <location evidence="1">Cell membrane</location>
        <topology evidence="1">Multi-pass membrane protein</topology>
    </subcellularLocation>
</comment>
<feature type="transmembrane region" description="Helical" evidence="15">
    <location>
        <begin position="253"/>
        <end position="271"/>
    </location>
</feature>
<evidence type="ECO:0000313" key="18">
    <source>
        <dbReference type="Proteomes" id="UP000053586"/>
    </source>
</evidence>
<evidence type="ECO:0000256" key="1">
    <source>
        <dbReference type="ARBA" id="ARBA00004651"/>
    </source>
</evidence>
<dbReference type="GO" id="GO:0005507">
    <property type="term" value="F:copper ion binding"/>
    <property type="evidence" value="ECO:0007669"/>
    <property type="project" value="TreeGrafter"/>
</dbReference>
<keyword evidence="4 15" id="KW-1003">Cell membrane</keyword>
<dbReference type="RefSeq" id="WP_006003640.1">
    <property type="nucleotide sequence ID" value="NZ_BAET01000007.1"/>
</dbReference>
<keyword evidence="17" id="KW-0378">Hydrolase</keyword>
<dbReference type="SFLD" id="SFLDF00027">
    <property type="entry name" value="p-type_atpase"/>
    <property type="match status" value="1"/>
</dbReference>
<dbReference type="SUPFAM" id="SSF55008">
    <property type="entry name" value="HMA, heavy metal-associated domain"/>
    <property type="match status" value="1"/>
</dbReference>
<dbReference type="InterPro" id="IPR044492">
    <property type="entry name" value="P_typ_ATPase_HD_dom"/>
</dbReference>
<dbReference type="GO" id="GO:0055070">
    <property type="term" value="P:copper ion homeostasis"/>
    <property type="evidence" value="ECO:0007669"/>
    <property type="project" value="TreeGrafter"/>
</dbReference>
<dbReference type="GO" id="GO:0005886">
    <property type="term" value="C:plasma membrane"/>
    <property type="evidence" value="ECO:0007669"/>
    <property type="project" value="UniProtKB-SubCell"/>
</dbReference>
<evidence type="ECO:0000256" key="9">
    <source>
        <dbReference type="ARBA" id="ARBA00022840"/>
    </source>
</evidence>
<evidence type="ECO:0000256" key="3">
    <source>
        <dbReference type="ARBA" id="ARBA00022448"/>
    </source>
</evidence>
<dbReference type="InterPro" id="IPR036163">
    <property type="entry name" value="HMA_dom_sf"/>
</dbReference>
<sequence>MSIVITSGHCFHCGLPNTEGNAFPTTIQSILHHMCCPGCQAVSQAIVENGLESYYEFRTEPAARGDAALDNTMSKLAVYDEPELQEEFVFEEGKYKSIQLTVEGITCAACGWLIEKQLAKLDGIKQVSVNVSSRRAMISWDESLLKLSGVLSRLKSVGYESLPFQPDRHEASYKKEQKAFIKKLGLAGIMTMQVMMLAMGQYFDVLGSLEDETVSFFNAVSLLLTTPVVLYSGSIFYVSAFKALMARTVNMDVPVTIAIVATYIAGIRVVNKNTGEVYFESICMFIFFLLIGRYLEHRARHKASLTSANMLKLIPVTAQKQTADGFVSVLAKQLVKDDIVLVKAGETVPVDGQITEGRSYFDESMLTGEFEPVIKTVGQRIYAGSLNQQDSIVMEVEASVKYAMMNQILRLQELAMANKPKVAAIADKLSRYFVVVVLVIAALTYSYWTMQNDPHAFWIAISILIATCPCALSLATPSALTCAMAKLNELGILLKRADALEQLTQTTDIVFDKTGTLTRGEFAIARTWINPISETHFDIQKDTVKPYVMALTNCIESRSEHPISKAFERYIHDNNDTEFSSNDFSISDYTVSIGEGVKTAVNQQHYLLGSQSMILSSLNAPLSREIGEAIKGANVLLSSGGVVLAAFWVTDTVHPDALDIVRQLSQHELTILSGDTQVNVNSIAIELGIKNAVGNSTPKDKLDYIGKLQADKKRVVMLGDGINDAPVLAAADVSIAVGNASDLAKNAADVILLNPKLQSVVDVLTMAKRTKRKIKQNIAWSLGYNISVLPFAVVGWLTPWQAALGMSLSSIIVVYNSTRLMR</sequence>
<evidence type="ECO:0000256" key="10">
    <source>
        <dbReference type="ARBA" id="ARBA00022842"/>
    </source>
</evidence>
<reference evidence="17 18" key="1">
    <citation type="journal article" date="2012" name="J. Bacteriol.">
        <title>Genome sequence of proteorhodopsin-containing sea ice bacterium Glaciecola punicea ACAM 611T.</title>
        <authorList>
            <person name="Qin Q.-L."/>
            <person name="Xie B.-B."/>
            <person name="Shu Y.-L."/>
            <person name="Rong J.-C."/>
            <person name="Zhao D.-L."/>
            <person name="Zhang X.-Y."/>
            <person name="Chen X.-L."/>
            <person name="Zhou B.-C."/>
            <person name="Zhanga Y.-Z."/>
        </authorList>
    </citation>
    <scope>NUCLEOTIDE SEQUENCE [LARGE SCALE GENOMIC DNA]</scope>
    <source>
        <strain evidence="17 18">ACAM 611</strain>
    </source>
</reference>
<dbReference type="PRINTS" id="PR00119">
    <property type="entry name" value="CATATPASE"/>
</dbReference>
<feature type="transmembrane region" description="Helical" evidence="15">
    <location>
        <begin position="429"/>
        <end position="450"/>
    </location>
</feature>
<keyword evidence="18" id="KW-1185">Reference proteome</keyword>
<evidence type="ECO:0000256" key="13">
    <source>
        <dbReference type="ARBA" id="ARBA00023065"/>
    </source>
</evidence>
<dbReference type="Gene3D" id="2.70.150.10">
    <property type="entry name" value="Calcium-transporting ATPase, cytoplasmic transduction domain A"/>
    <property type="match status" value="1"/>
</dbReference>
<dbReference type="EC" id="3.6.3.4" evidence="17"/>
<evidence type="ECO:0000256" key="14">
    <source>
        <dbReference type="ARBA" id="ARBA00023136"/>
    </source>
</evidence>
<keyword evidence="11" id="KW-1278">Translocase</keyword>
<dbReference type="InterPro" id="IPR017969">
    <property type="entry name" value="Heavy-metal-associated_CS"/>
</dbReference>
<dbReference type="PROSITE" id="PS00154">
    <property type="entry name" value="ATPASE_E1_E2"/>
    <property type="match status" value="1"/>
</dbReference>
<gene>
    <name evidence="17" type="primary">copA</name>
    <name evidence="17" type="ORF">GPUN_0856</name>
</gene>
<accession>H5T9L4</accession>
<feature type="domain" description="HMA" evidence="16">
    <location>
        <begin position="96"/>
        <end position="162"/>
    </location>
</feature>
<dbReference type="Gene3D" id="3.30.70.100">
    <property type="match status" value="1"/>
</dbReference>
<dbReference type="InterPro" id="IPR006121">
    <property type="entry name" value="HMA_dom"/>
</dbReference>
<dbReference type="CDD" id="cd02079">
    <property type="entry name" value="P-type_ATPase_HM"/>
    <property type="match status" value="1"/>
</dbReference>
<dbReference type="GO" id="GO:0005524">
    <property type="term" value="F:ATP binding"/>
    <property type="evidence" value="ECO:0007669"/>
    <property type="project" value="UniProtKB-UniRule"/>
</dbReference>
<dbReference type="InterPro" id="IPR027256">
    <property type="entry name" value="P-typ_ATPase_IB"/>
</dbReference>
<evidence type="ECO:0000256" key="8">
    <source>
        <dbReference type="ARBA" id="ARBA00022741"/>
    </source>
</evidence>
<dbReference type="SFLD" id="SFLDG00002">
    <property type="entry name" value="C1.7:_P-type_atpase_like"/>
    <property type="match status" value="1"/>
</dbReference>
<dbReference type="PROSITE" id="PS01047">
    <property type="entry name" value="HMA_1"/>
    <property type="match status" value="1"/>
</dbReference>
<dbReference type="Pfam" id="PF00702">
    <property type="entry name" value="Hydrolase"/>
    <property type="match status" value="1"/>
</dbReference>
<dbReference type="InterPro" id="IPR023214">
    <property type="entry name" value="HAD_sf"/>
</dbReference>
<keyword evidence="9 15" id="KW-0067">ATP-binding</keyword>
<dbReference type="EMBL" id="BAET01000007">
    <property type="protein sequence ID" value="GAB54991.1"/>
    <property type="molecule type" value="Genomic_DNA"/>
</dbReference>
<evidence type="ECO:0000256" key="15">
    <source>
        <dbReference type="RuleBase" id="RU362081"/>
    </source>
</evidence>
<dbReference type="eggNOG" id="COG2217">
    <property type="taxonomic scope" value="Bacteria"/>
</dbReference>
<dbReference type="Gene3D" id="3.40.50.1000">
    <property type="entry name" value="HAD superfamily/HAD-like"/>
    <property type="match status" value="1"/>
</dbReference>
<dbReference type="NCBIfam" id="TIGR01525">
    <property type="entry name" value="ATPase-IB_hvy"/>
    <property type="match status" value="1"/>
</dbReference>
<dbReference type="SUPFAM" id="SSF81653">
    <property type="entry name" value="Calcium ATPase, transduction domain A"/>
    <property type="match status" value="1"/>
</dbReference>
<evidence type="ECO:0000256" key="12">
    <source>
        <dbReference type="ARBA" id="ARBA00022989"/>
    </source>
</evidence>
<feature type="transmembrane region" description="Helical" evidence="15">
    <location>
        <begin position="215"/>
        <end position="241"/>
    </location>
</feature>
<evidence type="ECO:0000256" key="4">
    <source>
        <dbReference type="ARBA" id="ARBA00022475"/>
    </source>
</evidence>
<dbReference type="InterPro" id="IPR023298">
    <property type="entry name" value="ATPase_P-typ_TM_dom_sf"/>
</dbReference>
<dbReference type="SFLD" id="SFLDS00003">
    <property type="entry name" value="Haloacid_Dehalogenase"/>
    <property type="match status" value="1"/>
</dbReference>
<evidence type="ECO:0000259" key="16">
    <source>
        <dbReference type="PROSITE" id="PS50846"/>
    </source>
</evidence>
<keyword evidence="8 15" id="KW-0547">Nucleotide-binding</keyword>
<keyword evidence="6 15" id="KW-0812">Transmembrane</keyword>
<reference evidence="17 18" key="2">
    <citation type="journal article" date="2017" name="Antonie Van Leeuwenhoek">
        <title>Rhizobium rhizosphaerae sp. nov., a novel species isolated from rice rhizosphere.</title>
        <authorList>
            <person name="Zhao J.J."/>
            <person name="Zhang J."/>
            <person name="Zhang R.J."/>
            <person name="Zhang C.W."/>
            <person name="Yin H.Q."/>
            <person name="Zhang X.X."/>
        </authorList>
    </citation>
    <scope>NUCLEOTIDE SEQUENCE [LARGE SCALE GENOMIC DNA]</scope>
    <source>
        <strain evidence="17 18">ACAM 611</strain>
    </source>
</reference>
<dbReference type="Pfam" id="PF12156">
    <property type="entry name" value="ATPase-cat_bd"/>
    <property type="match status" value="1"/>
</dbReference>
<evidence type="ECO:0000256" key="5">
    <source>
        <dbReference type="ARBA" id="ARBA00022553"/>
    </source>
</evidence>
<dbReference type="InterPro" id="IPR023299">
    <property type="entry name" value="ATPase_P-typ_cyto_dom_N"/>
</dbReference>
<dbReference type="InterPro" id="IPR059000">
    <property type="entry name" value="ATPase_P-type_domA"/>
</dbReference>
<keyword evidence="12 15" id="KW-1133">Transmembrane helix</keyword>
<evidence type="ECO:0000256" key="11">
    <source>
        <dbReference type="ARBA" id="ARBA00022967"/>
    </source>
</evidence>
<comment type="caution">
    <text evidence="17">The sequence shown here is derived from an EMBL/GenBank/DDBJ whole genome shotgun (WGS) entry which is preliminary data.</text>
</comment>
<name>H5T9L4_9ALTE</name>
<dbReference type="Pfam" id="PF00403">
    <property type="entry name" value="HMA"/>
    <property type="match status" value="1"/>
</dbReference>
<keyword evidence="14 15" id="KW-0472">Membrane</keyword>
<dbReference type="AlphaFoldDB" id="H5T9L4"/>
<feature type="transmembrane region" description="Helical" evidence="15">
    <location>
        <begin position="277"/>
        <end position="295"/>
    </location>
</feature>
<dbReference type="PRINTS" id="PR00943">
    <property type="entry name" value="CUATPASE"/>
</dbReference>
<evidence type="ECO:0000313" key="17">
    <source>
        <dbReference type="EMBL" id="GAB54991.1"/>
    </source>
</evidence>
<dbReference type="Gene3D" id="3.40.1110.10">
    <property type="entry name" value="Calcium-transporting ATPase, cytoplasmic domain N"/>
    <property type="match status" value="1"/>
</dbReference>
<feature type="transmembrane region" description="Helical" evidence="15">
    <location>
        <begin position="778"/>
        <end position="797"/>
    </location>
</feature>
<protein>
    <submittedName>
        <fullName evidence="17">Cu2+-exporting ATPase</fullName>
        <ecNumber evidence="17">3.6.3.4</ecNumber>
    </submittedName>
</protein>
<dbReference type="STRING" id="56804.BAE46_00615"/>
<dbReference type="GO" id="GO:0043682">
    <property type="term" value="F:P-type divalent copper transporter activity"/>
    <property type="evidence" value="ECO:0007669"/>
    <property type="project" value="TreeGrafter"/>
</dbReference>
<keyword evidence="13" id="KW-0406">Ion transport</keyword>
<dbReference type="PRINTS" id="PR00942">
    <property type="entry name" value="CUATPASEI"/>
</dbReference>
<dbReference type="Pfam" id="PF00122">
    <property type="entry name" value="E1-E2_ATPase"/>
    <property type="match status" value="1"/>
</dbReference>
<dbReference type="PANTHER" id="PTHR43520">
    <property type="entry name" value="ATP7, ISOFORM B"/>
    <property type="match status" value="1"/>
</dbReference>
<keyword evidence="10" id="KW-0460">Magnesium</keyword>
<dbReference type="SUPFAM" id="SSF56784">
    <property type="entry name" value="HAD-like"/>
    <property type="match status" value="1"/>
</dbReference>